<sequence length="219" mass="23655">MKVLIFGATGMVGQGVLREALRSDAVTTVCTVGRSTTGIRHPKLREVLHGNLLDLSAVEDQLTDFDACFFCLGSSSAGADETTFTRINYDMPVAAGQQLARWNSAMKFVYVSGAGTGSSNAMWAKVKKRTEDALLAMPFKAAYMFRPGVIQPLHGIRSKTPLYHAFYVAAAPLLSAARRWFPSAVVSTEEIGQAMIAVVETGYAKQILESADIRSLLNS</sequence>
<dbReference type="Gene3D" id="3.40.50.720">
    <property type="entry name" value="NAD(P)-binding Rossmann-like Domain"/>
    <property type="match status" value="1"/>
</dbReference>
<dbReference type="Proteomes" id="UP001596084">
    <property type="component" value="Unassembled WGS sequence"/>
</dbReference>
<protein>
    <submittedName>
        <fullName evidence="2">NAD(P)H-binding protein</fullName>
    </submittedName>
</protein>
<reference evidence="3" key="1">
    <citation type="journal article" date="2019" name="Int. J. Syst. Evol. Microbiol.">
        <title>The Global Catalogue of Microorganisms (GCM) 10K type strain sequencing project: providing services to taxonomists for standard genome sequencing and annotation.</title>
        <authorList>
            <consortium name="The Broad Institute Genomics Platform"/>
            <consortium name="The Broad Institute Genome Sequencing Center for Infectious Disease"/>
            <person name="Wu L."/>
            <person name="Ma J."/>
        </authorList>
    </citation>
    <scope>NUCLEOTIDE SEQUENCE [LARGE SCALE GENOMIC DNA]</scope>
    <source>
        <strain evidence="3">CGMCC 4.7277</strain>
    </source>
</reference>
<evidence type="ECO:0000259" key="1">
    <source>
        <dbReference type="Pfam" id="PF13460"/>
    </source>
</evidence>
<feature type="domain" description="NAD(P)-binding" evidence="1">
    <location>
        <begin position="7"/>
        <end position="119"/>
    </location>
</feature>
<dbReference type="Pfam" id="PF13460">
    <property type="entry name" value="NAD_binding_10"/>
    <property type="match status" value="1"/>
</dbReference>
<proteinExistence type="predicted"/>
<dbReference type="PANTHER" id="PTHR14097:SF8">
    <property type="entry name" value="NAD(P)-BINDING DOMAIN-CONTAINING PROTEIN"/>
    <property type="match status" value="1"/>
</dbReference>
<dbReference type="InterPro" id="IPR036291">
    <property type="entry name" value="NAD(P)-bd_dom_sf"/>
</dbReference>
<dbReference type="InterPro" id="IPR016040">
    <property type="entry name" value="NAD(P)-bd_dom"/>
</dbReference>
<keyword evidence="3" id="KW-1185">Reference proteome</keyword>
<gene>
    <name evidence="2" type="ORF">ACFPP7_03790</name>
</gene>
<name>A0ABW0Q5T9_9BURK</name>
<accession>A0ABW0Q5T9</accession>
<dbReference type="SUPFAM" id="SSF51735">
    <property type="entry name" value="NAD(P)-binding Rossmann-fold domains"/>
    <property type="match status" value="1"/>
</dbReference>
<evidence type="ECO:0000313" key="3">
    <source>
        <dbReference type="Proteomes" id="UP001596084"/>
    </source>
</evidence>
<evidence type="ECO:0000313" key="2">
    <source>
        <dbReference type="EMBL" id="MFC5520038.1"/>
    </source>
</evidence>
<dbReference type="EMBL" id="JBHSMX010000008">
    <property type="protein sequence ID" value="MFC5520038.1"/>
    <property type="molecule type" value="Genomic_DNA"/>
</dbReference>
<dbReference type="PANTHER" id="PTHR14097">
    <property type="entry name" value="OXIDOREDUCTASE HTATIP2"/>
    <property type="match status" value="1"/>
</dbReference>
<organism evidence="2 3">
    <name type="scientific">Polaromonas jejuensis</name>
    <dbReference type="NCBI Taxonomy" id="457502"/>
    <lineage>
        <taxon>Bacteria</taxon>
        <taxon>Pseudomonadati</taxon>
        <taxon>Pseudomonadota</taxon>
        <taxon>Betaproteobacteria</taxon>
        <taxon>Burkholderiales</taxon>
        <taxon>Comamonadaceae</taxon>
        <taxon>Polaromonas</taxon>
    </lineage>
</organism>
<comment type="caution">
    <text evidence="2">The sequence shown here is derived from an EMBL/GenBank/DDBJ whole genome shotgun (WGS) entry which is preliminary data.</text>
</comment>
<dbReference type="RefSeq" id="WP_068833851.1">
    <property type="nucleotide sequence ID" value="NZ_JBHSMX010000008.1"/>
</dbReference>